<keyword evidence="6 7" id="KW-0472">Membrane</keyword>
<evidence type="ECO:0000256" key="7">
    <source>
        <dbReference type="SAM" id="Phobius"/>
    </source>
</evidence>
<keyword evidence="4 7" id="KW-0812">Transmembrane</keyword>
<protein>
    <submittedName>
        <fullName evidence="9">Predicted Kef-type K+ transport protein, K+/H+ antiporter domain</fullName>
    </submittedName>
</protein>
<dbReference type="Gene3D" id="3.40.50.720">
    <property type="entry name" value="NAD(P)-binding Rossmann-like Domain"/>
    <property type="match status" value="1"/>
</dbReference>
<evidence type="ECO:0000256" key="2">
    <source>
        <dbReference type="ARBA" id="ARBA00005551"/>
    </source>
</evidence>
<feature type="domain" description="RCK N-terminal" evidence="8">
    <location>
        <begin position="387"/>
        <end position="505"/>
    </location>
</feature>
<feature type="transmembrane region" description="Helical" evidence="7">
    <location>
        <begin position="44"/>
        <end position="64"/>
    </location>
</feature>
<dbReference type="InterPro" id="IPR036291">
    <property type="entry name" value="NAD(P)-bd_dom_sf"/>
</dbReference>
<dbReference type="Proteomes" id="UP000183180">
    <property type="component" value="Unassembled WGS sequence"/>
</dbReference>
<reference evidence="9 10" key="1">
    <citation type="submission" date="2016-10" db="EMBL/GenBank/DDBJ databases">
        <authorList>
            <person name="de Groot N.N."/>
        </authorList>
    </citation>
    <scope>NUCLEOTIDE SEQUENCE [LARGE SCALE GENOMIC DNA]</scope>
    <source>
        <strain evidence="9 10">DSM 44215</strain>
    </source>
</reference>
<feature type="transmembrane region" description="Helical" evidence="7">
    <location>
        <begin position="199"/>
        <end position="215"/>
    </location>
</feature>
<dbReference type="InterPro" id="IPR006153">
    <property type="entry name" value="Cation/H_exchanger_TM"/>
</dbReference>
<evidence type="ECO:0000256" key="6">
    <source>
        <dbReference type="ARBA" id="ARBA00023136"/>
    </source>
</evidence>
<dbReference type="GO" id="GO:0015297">
    <property type="term" value="F:antiporter activity"/>
    <property type="evidence" value="ECO:0007669"/>
    <property type="project" value="InterPro"/>
</dbReference>
<proteinExistence type="inferred from homology"/>
<feature type="transmembrane region" description="Helical" evidence="7">
    <location>
        <begin position="273"/>
        <end position="297"/>
    </location>
</feature>
<dbReference type="GO" id="GO:0006813">
    <property type="term" value="P:potassium ion transport"/>
    <property type="evidence" value="ECO:0007669"/>
    <property type="project" value="InterPro"/>
</dbReference>
<organism evidence="9 10">
    <name type="scientific">Gordonia westfalica</name>
    <dbReference type="NCBI Taxonomy" id="158898"/>
    <lineage>
        <taxon>Bacteria</taxon>
        <taxon>Bacillati</taxon>
        <taxon>Actinomycetota</taxon>
        <taxon>Actinomycetes</taxon>
        <taxon>Mycobacteriales</taxon>
        <taxon>Gordoniaceae</taxon>
        <taxon>Gordonia</taxon>
    </lineage>
</organism>
<dbReference type="EMBL" id="FNLM01000034">
    <property type="protein sequence ID" value="SDU55533.1"/>
    <property type="molecule type" value="Genomic_DNA"/>
</dbReference>
<evidence type="ECO:0000259" key="8">
    <source>
        <dbReference type="PROSITE" id="PS51201"/>
    </source>
</evidence>
<name>A0A1H2JGI8_9ACTN</name>
<accession>A0A1H2JGI8</accession>
<feature type="transmembrane region" description="Helical" evidence="7">
    <location>
        <begin position="304"/>
        <end position="323"/>
    </location>
</feature>
<comment type="similarity">
    <text evidence="2">Belongs to the monovalent cation:proton antiporter 2 (CPA2) transporter (TC 2.A.37) family.</text>
</comment>
<evidence type="ECO:0000313" key="9">
    <source>
        <dbReference type="EMBL" id="SDU55533.1"/>
    </source>
</evidence>
<dbReference type="PANTHER" id="PTHR42751">
    <property type="entry name" value="SODIUM/HYDROGEN EXCHANGER FAMILY/TRKA DOMAIN PROTEIN"/>
    <property type="match status" value="1"/>
</dbReference>
<keyword evidence="3" id="KW-0813">Transport</keyword>
<dbReference type="InterPro" id="IPR003148">
    <property type="entry name" value="RCK_N"/>
</dbReference>
<feature type="transmembrane region" description="Helical" evidence="7">
    <location>
        <begin position="170"/>
        <end position="187"/>
    </location>
</feature>
<feature type="transmembrane region" description="Helical" evidence="7">
    <location>
        <begin position="76"/>
        <end position="98"/>
    </location>
</feature>
<sequence length="527" mass="56617">METVGIYLVVIFGCGFLARLVRLPTLVGYLAAGFILHAPGIDDLPIIDTLADLGVTILLFTIGLKLDLRMLFRREVFLTTAINLAVILGLTTGFLGLLSTIGVRMLMGEGWQTLALLGFALSFSSTVFVVQVLDERSESHSLYGRIAIGILVLQDVVAVAYLTAMSGEPPSPWAFALVLLIPGAWVVRRLWNRLGHGELQTLFGVTMALVPGYWLFESVGIKGDFGAMVVGVLLASHPRASELSRTLFGLRELLLVGFFVSIGLHVTPTLDTVLLGLVLVVLLPLEAALFTFVLALFGLRRRTSILAGLALANFSEFGLIVISNGVSNDLLDDDWLVVTSVAVAASFVFSTLVNRRGSKLVSRLSAYVPRTASARAHPDDASIDLAPARAVVFGLGRVGSSVYNRLVDEYGLSVVGVENDPLKVANLRGRGFRVIEADATETGFWERCEGVADLDILVMAMPFHGSNLVALDRVEERDFDGTIAVVAQYDDERDELLGRGADVAFHIYEGTGVGLADAAAEAAGLDR</sequence>
<dbReference type="Pfam" id="PF02254">
    <property type="entry name" value="TrkA_N"/>
    <property type="match status" value="1"/>
</dbReference>
<keyword evidence="5 7" id="KW-1133">Transmembrane helix</keyword>
<feature type="transmembrane region" description="Helical" evidence="7">
    <location>
        <begin position="7"/>
        <end position="32"/>
    </location>
</feature>
<evidence type="ECO:0000256" key="5">
    <source>
        <dbReference type="ARBA" id="ARBA00022989"/>
    </source>
</evidence>
<dbReference type="SUPFAM" id="SSF51735">
    <property type="entry name" value="NAD(P)-binding Rossmann-fold domains"/>
    <property type="match status" value="1"/>
</dbReference>
<evidence type="ECO:0000256" key="1">
    <source>
        <dbReference type="ARBA" id="ARBA00004141"/>
    </source>
</evidence>
<dbReference type="RefSeq" id="WP_074850468.1">
    <property type="nucleotide sequence ID" value="NZ_FNLM01000034.1"/>
</dbReference>
<dbReference type="PROSITE" id="PS51201">
    <property type="entry name" value="RCK_N"/>
    <property type="match status" value="1"/>
</dbReference>
<dbReference type="Pfam" id="PF00999">
    <property type="entry name" value="Na_H_Exchanger"/>
    <property type="match status" value="1"/>
</dbReference>
<dbReference type="GO" id="GO:0016020">
    <property type="term" value="C:membrane"/>
    <property type="evidence" value="ECO:0007669"/>
    <property type="project" value="UniProtKB-SubCell"/>
</dbReference>
<dbReference type="GO" id="GO:1902600">
    <property type="term" value="P:proton transmembrane transport"/>
    <property type="evidence" value="ECO:0007669"/>
    <property type="project" value="InterPro"/>
</dbReference>
<feature type="transmembrane region" description="Helical" evidence="7">
    <location>
        <begin position="110"/>
        <end position="130"/>
    </location>
</feature>
<gene>
    <name evidence="9" type="ORF">SAMN04488548_1342107</name>
</gene>
<dbReference type="PANTHER" id="PTHR42751:SF1">
    <property type="entry name" value="CATION_PROTON ANTIPORTER YBAL-RELATED"/>
    <property type="match status" value="1"/>
</dbReference>
<dbReference type="STRING" id="158898.SAMN04488548_1342107"/>
<evidence type="ECO:0000256" key="4">
    <source>
        <dbReference type="ARBA" id="ARBA00022692"/>
    </source>
</evidence>
<evidence type="ECO:0000313" key="10">
    <source>
        <dbReference type="Proteomes" id="UP000183180"/>
    </source>
</evidence>
<comment type="subcellular location">
    <subcellularLocation>
        <location evidence="1">Membrane</location>
        <topology evidence="1">Multi-pass membrane protein</topology>
    </subcellularLocation>
</comment>
<dbReference type="OrthoDB" id="3418949at2"/>
<dbReference type="InterPro" id="IPR038770">
    <property type="entry name" value="Na+/solute_symporter_sf"/>
</dbReference>
<feature type="transmembrane region" description="Helical" evidence="7">
    <location>
        <begin position="335"/>
        <end position="353"/>
    </location>
</feature>
<dbReference type="Gene3D" id="1.20.1530.20">
    <property type="match status" value="1"/>
</dbReference>
<feature type="transmembrane region" description="Helical" evidence="7">
    <location>
        <begin position="142"/>
        <end position="164"/>
    </location>
</feature>
<evidence type="ECO:0000256" key="3">
    <source>
        <dbReference type="ARBA" id="ARBA00022448"/>
    </source>
</evidence>
<dbReference type="AlphaFoldDB" id="A0A1H2JGI8"/>